<keyword evidence="7" id="KW-0732">Signal</keyword>
<keyword evidence="4 6" id="KW-1133">Transmembrane helix</keyword>
<keyword evidence="3 6" id="KW-0812">Transmembrane</keyword>
<evidence type="ECO:0000259" key="8">
    <source>
        <dbReference type="PROSITE" id="PS50850"/>
    </source>
</evidence>
<dbReference type="InterPro" id="IPR020846">
    <property type="entry name" value="MFS_dom"/>
</dbReference>
<dbReference type="PRINTS" id="PR01036">
    <property type="entry name" value="TCRTETB"/>
</dbReference>
<feature type="transmembrane region" description="Helical" evidence="6">
    <location>
        <begin position="285"/>
        <end position="305"/>
    </location>
</feature>
<feature type="transmembrane region" description="Helical" evidence="6">
    <location>
        <begin position="244"/>
        <end position="264"/>
    </location>
</feature>
<proteinExistence type="predicted"/>
<feature type="transmembrane region" description="Helical" evidence="6">
    <location>
        <begin position="78"/>
        <end position="97"/>
    </location>
</feature>
<dbReference type="Proteomes" id="UP000640489">
    <property type="component" value="Unassembled WGS sequence"/>
</dbReference>
<dbReference type="PANTHER" id="PTHR23501">
    <property type="entry name" value="MAJOR FACILITATOR SUPERFAMILY"/>
    <property type="match status" value="1"/>
</dbReference>
<feature type="transmembrane region" description="Helical" evidence="6">
    <location>
        <begin position="103"/>
        <end position="125"/>
    </location>
</feature>
<feature type="transmembrane region" description="Helical" evidence="6">
    <location>
        <begin position="206"/>
        <end position="224"/>
    </location>
</feature>
<dbReference type="Gene3D" id="1.20.1720.10">
    <property type="entry name" value="Multidrug resistance protein D"/>
    <property type="match status" value="1"/>
</dbReference>
<evidence type="ECO:0000313" key="9">
    <source>
        <dbReference type="EMBL" id="MBF4763925.1"/>
    </source>
</evidence>
<dbReference type="InterPro" id="IPR036259">
    <property type="entry name" value="MFS_trans_sf"/>
</dbReference>
<feature type="transmembrane region" description="Helical" evidence="6">
    <location>
        <begin position="417"/>
        <end position="437"/>
    </location>
</feature>
<organism evidence="9 10">
    <name type="scientific">Nocardioides islandensis</name>
    <dbReference type="NCBI Taxonomy" id="433663"/>
    <lineage>
        <taxon>Bacteria</taxon>
        <taxon>Bacillati</taxon>
        <taxon>Actinomycetota</taxon>
        <taxon>Actinomycetes</taxon>
        <taxon>Propionibacteriales</taxon>
        <taxon>Nocardioidaceae</taxon>
        <taxon>Nocardioides</taxon>
    </lineage>
</organism>
<evidence type="ECO:0000256" key="6">
    <source>
        <dbReference type="SAM" id="Phobius"/>
    </source>
</evidence>
<dbReference type="PROSITE" id="PS50850">
    <property type="entry name" value="MFS"/>
    <property type="match status" value="1"/>
</dbReference>
<keyword evidence="10" id="KW-1185">Reference proteome</keyword>
<evidence type="ECO:0000256" key="2">
    <source>
        <dbReference type="ARBA" id="ARBA00022448"/>
    </source>
</evidence>
<evidence type="ECO:0000313" key="10">
    <source>
        <dbReference type="Proteomes" id="UP000640489"/>
    </source>
</evidence>
<feature type="transmembrane region" description="Helical" evidence="6">
    <location>
        <begin position="480"/>
        <end position="505"/>
    </location>
</feature>
<feature type="transmembrane region" description="Helical" evidence="6">
    <location>
        <begin position="355"/>
        <end position="376"/>
    </location>
</feature>
<sequence>MKTARPRTLLALAAVAVAFAAADTYVVVLALPEMMAAVGVPIDQLQEAAPIVSGFLLGYVAMLPLIGRIADLRGRVPVLVAALVVFATGSLLTALAYDMPTMVLGRFLQGVGGGGLVPATLALVADLYPVERRGVPLGVVSAVQEIGSVLGPLFGAVVLSVADWRFIFVVNLLVGLVLAAAVRRLAGHPDDRSGARTGRFDWPGSLLLLVTLGSAALVFLRPPALLRDVTWGELFVPWTGESRWTTPIGTVTVVVGLLFVIRTLTASRPLVDVRAWRGIAREADLRGALLLAAALAGVVLAFATADPRVEVFSDRGLWYLAGGVVAAVVFVLHLRRAPNPIIPTGALRRTPAWGSMAVSFFVGAALIAALIDIPIFARTTIYPDSQLLAALVLVRFLVALPVGAVVGGYLTQGLPAGVVTAAGMACAAVGFVAMSSWHLETLEHASATIPLVIGGFGFGLALAPVNAAVLAATDHEVHGLATATVVVSRMVGMLVGISALTTIGLRRYYTEQQDMPGVREVCDGKSRCEAFTLLLKEAGIAQEHTVFLGAAVCAVIAGVLALVLFRSAATRALDARTLLRSGG</sequence>
<feature type="transmembrane region" description="Helical" evidence="6">
    <location>
        <begin position="48"/>
        <end position="66"/>
    </location>
</feature>
<feature type="transmembrane region" description="Helical" evidence="6">
    <location>
        <begin position="317"/>
        <end position="334"/>
    </location>
</feature>
<evidence type="ECO:0000256" key="4">
    <source>
        <dbReference type="ARBA" id="ARBA00022989"/>
    </source>
</evidence>
<comment type="subcellular location">
    <subcellularLocation>
        <location evidence="1">Cell inner membrane</location>
        <topology evidence="1">Multi-pass membrane protein</topology>
    </subcellularLocation>
</comment>
<feature type="chain" id="PRO_5037871282" evidence="7">
    <location>
        <begin position="21"/>
        <end position="583"/>
    </location>
</feature>
<dbReference type="InterPro" id="IPR011701">
    <property type="entry name" value="MFS"/>
</dbReference>
<feature type="transmembrane region" description="Helical" evidence="6">
    <location>
        <begin position="137"/>
        <end position="160"/>
    </location>
</feature>
<feature type="transmembrane region" description="Helical" evidence="6">
    <location>
        <begin position="546"/>
        <end position="565"/>
    </location>
</feature>
<dbReference type="GO" id="GO:0005886">
    <property type="term" value="C:plasma membrane"/>
    <property type="evidence" value="ECO:0007669"/>
    <property type="project" value="UniProtKB-SubCell"/>
</dbReference>
<reference evidence="9" key="1">
    <citation type="submission" date="2020-11" db="EMBL/GenBank/DDBJ databases">
        <title>Nocardioides sp. nov., isolated from Soil of Cynanchum wilfordii Hemsley rhizosphere.</title>
        <authorList>
            <person name="Lee J.-S."/>
            <person name="Suh M.K."/>
            <person name="Kim J.-S."/>
        </authorList>
    </citation>
    <scope>NUCLEOTIDE SEQUENCE</scope>
    <source>
        <strain evidence="9">KCTC 19275</strain>
    </source>
</reference>
<dbReference type="PANTHER" id="PTHR23501:SF191">
    <property type="entry name" value="VACUOLAR BASIC AMINO ACID TRANSPORTER 4"/>
    <property type="match status" value="1"/>
</dbReference>
<evidence type="ECO:0000256" key="7">
    <source>
        <dbReference type="SAM" id="SignalP"/>
    </source>
</evidence>
<feature type="signal peptide" evidence="7">
    <location>
        <begin position="1"/>
        <end position="20"/>
    </location>
</feature>
<dbReference type="GO" id="GO:0022857">
    <property type="term" value="F:transmembrane transporter activity"/>
    <property type="evidence" value="ECO:0007669"/>
    <property type="project" value="InterPro"/>
</dbReference>
<feature type="transmembrane region" description="Helical" evidence="6">
    <location>
        <begin position="388"/>
        <end position="410"/>
    </location>
</feature>
<gene>
    <name evidence="9" type="ORF">ISU07_12380</name>
</gene>
<name>A0A930VFN4_9ACTN</name>
<evidence type="ECO:0000256" key="1">
    <source>
        <dbReference type="ARBA" id="ARBA00004429"/>
    </source>
</evidence>
<accession>A0A930VFN4</accession>
<feature type="transmembrane region" description="Helical" evidence="6">
    <location>
        <begin position="449"/>
        <end position="473"/>
    </location>
</feature>
<keyword evidence="5 6" id="KW-0472">Membrane</keyword>
<dbReference type="SUPFAM" id="SSF103473">
    <property type="entry name" value="MFS general substrate transporter"/>
    <property type="match status" value="2"/>
</dbReference>
<feature type="transmembrane region" description="Helical" evidence="6">
    <location>
        <begin position="166"/>
        <end position="186"/>
    </location>
</feature>
<dbReference type="RefSeq" id="WP_194707097.1">
    <property type="nucleotide sequence ID" value="NZ_JADKPN010000006.1"/>
</dbReference>
<dbReference type="EMBL" id="JADKPN010000006">
    <property type="protein sequence ID" value="MBF4763925.1"/>
    <property type="molecule type" value="Genomic_DNA"/>
</dbReference>
<dbReference type="AlphaFoldDB" id="A0A930VFN4"/>
<feature type="domain" description="Major facilitator superfamily (MFS) profile" evidence="8">
    <location>
        <begin position="9"/>
        <end position="569"/>
    </location>
</feature>
<dbReference type="Gene3D" id="1.20.1250.20">
    <property type="entry name" value="MFS general substrate transporter like domains"/>
    <property type="match status" value="1"/>
</dbReference>
<protein>
    <submittedName>
        <fullName evidence="9">MFS transporter</fullName>
    </submittedName>
</protein>
<dbReference type="Pfam" id="PF07690">
    <property type="entry name" value="MFS_1"/>
    <property type="match status" value="1"/>
</dbReference>
<evidence type="ECO:0000256" key="3">
    <source>
        <dbReference type="ARBA" id="ARBA00022692"/>
    </source>
</evidence>
<comment type="caution">
    <text evidence="9">The sequence shown here is derived from an EMBL/GenBank/DDBJ whole genome shotgun (WGS) entry which is preliminary data.</text>
</comment>
<keyword evidence="2" id="KW-0813">Transport</keyword>
<evidence type="ECO:0000256" key="5">
    <source>
        <dbReference type="ARBA" id="ARBA00023136"/>
    </source>
</evidence>